<keyword evidence="7 16" id="KW-1133">Transmembrane helix</keyword>
<dbReference type="PANTHER" id="PTHR28612:SF1">
    <property type="entry name" value="SERINE PALMITOYLTRANSFERASE SMALL SUBUNIT B"/>
    <property type="match status" value="1"/>
</dbReference>
<proteinExistence type="inferred from homology"/>
<dbReference type="InterPro" id="IPR024512">
    <property type="entry name" value="Ser_palmitoyltrfase_ssu-like"/>
</dbReference>
<dbReference type="GO" id="GO:0046513">
    <property type="term" value="P:ceramide biosynthetic process"/>
    <property type="evidence" value="ECO:0007669"/>
    <property type="project" value="TreeGrafter"/>
</dbReference>
<keyword evidence="5" id="KW-0256">Endoplasmic reticulum</keyword>
<dbReference type="GO" id="GO:0007029">
    <property type="term" value="P:endoplasmic reticulum organization"/>
    <property type="evidence" value="ECO:0007669"/>
    <property type="project" value="TreeGrafter"/>
</dbReference>
<dbReference type="Proteomes" id="UP000472272">
    <property type="component" value="Chromosome 5"/>
</dbReference>
<evidence type="ECO:0000256" key="7">
    <source>
        <dbReference type="ARBA" id="ARBA00022989"/>
    </source>
</evidence>
<comment type="function">
    <text evidence="14">Component of the serine palmitoyltransferase multisubunit enzyme (SPT) that catalyzes the initial and rate-limiting step in sphingolipid biosynthesis by condensing L-serine and activated acyl-CoA (most commonly palmitoyl-CoA) to form long-chain bases. The SPT complex is composed of SPTLC1, SPTLC2 or SPTLC3 and SPTSSA or SPTSSB. Within this complex, the heterodimer consisting of SPTLC1 and SPTLC2/SPTLC3 forms the catalytic core. Within the SPT complex, SPTSSB stimulates the catalytic activity and plays a role in substrate specificity. SPT complexes with this subunit showing a preference for longer acyl-CoAs. The SPTLC1-SPTLC2-SPTSSB complex shows a strong preference for C18-CoA substrate, while the SPTLC1-SPTLC3-SPTSSB isozyme displays an ability to use a broader range of acyl-CoAs, without apparent preference.</text>
</comment>
<evidence type="ECO:0000256" key="10">
    <source>
        <dbReference type="ARBA" id="ARBA00038059"/>
    </source>
</evidence>
<feature type="transmembrane region" description="Helical" evidence="16">
    <location>
        <begin position="14"/>
        <end position="31"/>
    </location>
</feature>
<dbReference type="Ensembl" id="ENSPMRT00000006631.1">
    <property type="protein sequence ID" value="ENSPMRP00000006233.1"/>
    <property type="gene ID" value="ENSPMRG00000004208.1"/>
</dbReference>
<evidence type="ECO:0000256" key="15">
    <source>
        <dbReference type="ARBA" id="ARBA00046416"/>
    </source>
</evidence>
<comment type="subunit">
    <text evidence="15">Component of the serine palmitoyltransferase (SPT) complex, which is composed of SPTLC1, SPTLC2 or SPTLC3 and SPTSSA or SPTSSB. The heterodimer consisting of SPTLC1 and SPTLC2/SPTLC3 forms the catalytic core of the enzyme, while SPTSSA or SPTSSB subunits determine substrate specificity. SPT also interacts with ORMDL proteins, especially ORMDL3, which negatively regulate SPT activity in the presence of ceramides.</text>
</comment>
<comment type="pathway">
    <text evidence="3">Sphingolipid metabolism.</text>
</comment>
<evidence type="ECO:0000256" key="16">
    <source>
        <dbReference type="SAM" id="Phobius"/>
    </source>
</evidence>
<dbReference type="GO" id="GO:0017059">
    <property type="term" value="C:serine palmitoyltransferase complex"/>
    <property type="evidence" value="ECO:0007669"/>
    <property type="project" value="TreeGrafter"/>
</dbReference>
<dbReference type="Pfam" id="PF11779">
    <property type="entry name" value="SPT_ssu-like"/>
    <property type="match status" value="1"/>
</dbReference>
<reference evidence="17 18" key="1">
    <citation type="journal article" date="2019" name="Proc. Natl. Acad. Sci. U.S.A.">
        <title>Regulatory changes in pterin and carotenoid genes underlie balanced color polymorphisms in the wall lizard.</title>
        <authorList>
            <person name="Andrade P."/>
            <person name="Pinho C."/>
            <person name="Perez I de Lanuza G."/>
            <person name="Afonso S."/>
            <person name="Brejcha J."/>
            <person name="Rubin C.J."/>
            <person name="Wallerman O."/>
            <person name="Pereira P."/>
            <person name="Sabatino S.J."/>
            <person name="Bellati A."/>
            <person name="Pellitteri-Rosa D."/>
            <person name="Bosakova Z."/>
            <person name="Bunikis I."/>
            <person name="Carretero M.A."/>
            <person name="Feiner N."/>
            <person name="Marsik P."/>
            <person name="Pauperio F."/>
            <person name="Salvi D."/>
            <person name="Soler L."/>
            <person name="While G.M."/>
            <person name="Uller T."/>
            <person name="Font E."/>
            <person name="Andersson L."/>
            <person name="Carneiro M."/>
        </authorList>
    </citation>
    <scope>NUCLEOTIDE SEQUENCE</scope>
</reference>
<evidence type="ECO:0000256" key="4">
    <source>
        <dbReference type="ARBA" id="ARBA00022692"/>
    </source>
</evidence>
<reference evidence="17" key="2">
    <citation type="submission" date="2025-08" db="UniProtKB">
        <authorList>
            <consortium name="Ensembl"/>
        </authorList>
    </citation>
    <scope>IDENTIFICATION</scope>
</reference>
<dbReference type="PANTHER" id="PTHR28612">
    <property type="entry name" value="SERINE PALMITOYLTRANSFERASE SMALL SUBUNIT B"/>
    <property type="match status" value="1"/>
</dbReference>
<evidence type="ECO:0000256" key="5">
    <source>
        <dbReference type="ARBA" id="ARBA00022824"/>
    </source>
</evidence>
<organism evidence="17 18">
    <name type="scientific">Podarcis muralis</name>
    <name type="common">Wall lizard</name>
    <name type="synonym">Lacerta muralis</name>
    <dbReference type="NCBI Taxonomy" id="64176"/>
    <lineage>
        <taxon>Eukaryota</taxon>
        <taxon>Metazoa</taxon>
        <taxon>Chordata</taxon>
        <taxon>Craniata</taxon>
        <taxon>Vertebrata</taxon>
        <taxon>Euteleostomi</taxon>
        <taxon>Lepidosauria</taxon>
        <taxon>Squamata</taxon>
        <taxon>Bifurcata</taxon>
        <taxon>Unidentata</taxon>
        <taxon>Episquamata</taxon>
        <taxon>Laterata</taxon>
        <taxon>Lacertibaenia</taxon>
        <taxon>Lacertidae</taxon>
        <taxon>Podarcis</taxon>
    </lineage>
</organism>
<comment type="subcellular location">
    <subcellularLocation>
        <location evidence="1">Endoplasmic reticulum membrane</location>
        <topology evidence="1">Multi-pass membrane protein</topology>
    </subcellularLocation>
</comment>
<dbReference type="OMA" id="FTAYVFI"/>
<evidence type="ECO:0000256" key="14">
    <source>
        <dbReference type="ARBA" id="ARBA00045772"/>
    </source>
</evidence>
<evidence type="ECO:0000313" key="17">
    <source>
        <dbReference type="Ensembl" id="ENSPMRP00000006233.1"/>
    </source>
</evidence>
<evidence type="ECO:0000256" key="6">
    <source>
        <dbReference type="ARBA" id="ARBA00022919"/>
    </source>
</evidence>
<evidence type="ECO:0000313" key="18">
    <source>
        <dbReference type="Proteomes" id="UP000472272"/>
    </source>
</evidence>
<dbReference type="GeneTree" id="ENSGT00960000190742"/>
<name>A0A670I2Q2_PODMU</name>
<comment type="similarity">
    <text evidence="10">Belongs to the SPTSS family. SPTSSB subfamily.</text>
</comment>
<sequence length="82" mass="9826">MAIKRKMLKGVKDFIYWFYVQYMLVTCAFDMEPWEKVVMHSFTATTLTMSVFTVYLFIPTRLNHAFQFFLHVMCGQREPLLS</sequence>
<comment type="pathway">
    <text evidence="2">Lipid metabolism; sphingolipid metabolism.</text>
</comment>
<accession>A0A670I2Q2</accession>
<evidence type="ECO:0000256" key="9">
    <source>
        <dbReference type="ARBA" id="ARBA00023136"/>
    </source>
</evidence>
<evidence type="ECO:0000256" key="1">
    <source>
        <dbReference type="ARBA" id="ARBA00004477"/>
    </source>
</evidence>
<evidence type="ECO:0000256" key="8">
    <source>
        <dbReference type="ARBA" id="ARBA00023098"/>
    </source>
</evidence>
<feature type="transmembrane region" description="Helical" evidence="16">
    <location>
        <begin position="37"/>
        <end position="58"/>
    </location>
</feature>
<protein>
    <recommendedName>
        <fullName evidence="11">Serine palmitoyltransferase small subunit B</fullName>
    </recommendedName>
    <alternativeName>
        <fullName evidence="13">Protein ADMP</fullName>
    </alternativeName>
    <alternativeName>
        <fullName evidence="12">Small subunit of serine palmitoyltransferase B</fullName>
    </alternativeName>
</protein>
<dbReference type="GO" id="GO:0004758">
    <property type="term" value="F:serine C-palmitoyltransferase activity"/>
    <property type="evidence" value="ECO:0007669"/>
    <property type="project" value="TreeGrafter"/>
</dbReference>
<keyword evidence="6" id="KW-0746">Sphingolipid metabolism</keyword>
<keyword evidence="4 16" id="KW-0812">Transmembrane</keyword>
<dbReference type="AlphaFoldDB" id="A0A670I2Q2"/>
<evidence type="ECO:0000256" key="12">
    <source>
        <dbReference type="ARBA" id="ARBA00041982"/>
    </source>
</evidence>
<evidence type="ECO:0000256" key="13">
    <source>
        <dbReference type="ARBA" id="ARBA00042334"/>
    </source>
</evidence>
<evidence type="ECO:0000256" key="11">
    <source>
        <dbReference type="ARBA" id="ARBA00041140"/>
    </source>
</evidence>
<keyword evidence="9 16" id="KW-0472">Membrane</keyword>
<keyword evidence="18" id="KW-1185">Reference proteome</keyword>
<keyword evidence="8" id="KW-0443">Lipid metabolism</keyword>
<evidence type="ECO:0000256" key="2">
    <source>
        <dbReference type="ARBA" id="ARBA00004760"/>
    </source>
</evidence>
<dbReference type="GO" id="GO:0005789">
    <property type="term" value="C:endoplasmic reticulum membrane"/>
    <property type="evidence" value="ECO:0007669"/>
    <property type="project" value="UniProtKB-SubCell"/>
</dbReference>
<reference evidence="17" key="3">
    <citation type="submission" date="2025-09" db="UniProtKB">
        <authorList>
            <consortium name="Ensembl"/>
        </authorList>
    </citation>
    <scope>IDENTIFICATION</scope>
</reference>
<evidence type="ECO:0000256" key="3">
    <source>
        <dbReference type="ARBA" id="ARBA00004991"/>
    </source>
</evidence>